<reference evidence="9 10" key="1">
    <citation type="submission" date="2020-08" db="EMBL/GenBank/DDBJ databases">
        <title>Genomic Encyclopedia of Type Strains, Phase IV (KMG-IV): sequencing the most valuable type-strain genomes for metagenomic binning, comparative biology and taxonomic classification.</title>
        <authorList>
            <person name="Goeker M."/>
        </authorList>
    </citation>
    <scope>NUCLEOTIDE SEQUENCE [LARGE SCALE GENOMIC DNA]</scope>
    <source>
        <strain evidence="9 10">DSM 19612</strain>
    </source>
</reference>
<dbReference type="FunFam" id="3.40.50.300:FF:000830">
    <property type="entry name" value="Endonuclease MutS2"/>
    <property type="match status" value="1"/>
</dbReference>
<evidence type="ECO:0000256" key="5">
    <source>
        <dbReference type="ARBA" id="ARBA00022884"/>
    </source>
</evidence>
<sequence>MTITENMLFDEFGKVKEMIATYALSALAKEEVVSKKPSTNPMQIKQWLKEITEAKRILNISSSVPLHHLNGIDLIMKGLHKGVVFRPDQLNKLYDFIDTVRKLKRFMNDKESVAPQVSSYAFSMFDLTDLSREIIRCIKNGRVDDYASRELLKIRKQITILEDRLKERINQFIKSAKYAKYIQENIIGNRDGRYVIAVKSEYKRMINGAILDTSASGATVYIEPAEVASIQQDIYYLKADQEIEEQKILQYLTGLVESYAYEINLNIDAMVHYDVLFAKAKHSQEFDCKEVAVNEDAYICLKNAKHPLLYNEAVPIDVELGKGFKALVITGPNTGGKTVTLKTVGLIHLMIQSGFHAPVGMNSEIAVFKSILVDIGDGQSIEESLSTFSSRIKNIIEILKETNSRSLVLIDELGTGTDPSEGMGLATSILEELYKMGATILATTHFSEIKQFASETKGFENASMEFDLQTLKPTYRLIIGKGGESQAFSIALQLGMHPKIIERAYYVTYKKKESFDLANNNFHYEQQLAVNKKHYEKKEKLHAWKKTSSNIVNYCVGDNVKIPHLNEYGIIKETVNENGDVHVLVKGEILKMNYKRVSLYVKAEDLYPEGYDLSQIFDSKEVRKKRNVMKKKHVDGLTIDHTNDCHNNKK</sequence>
<accession>A0A841Q4P3</accession>
<dbReference type="Pfam" id="PF00488">
    <property type="entry name" value="MutS_V"/>
    <property type="match status" value="1"/>
</dbReference>
<keyword evidence="5" id="KW-0694">RNA-binding</keyword>
<dbReference type="InterPro" id="IPR007696">
    <property type="entry name" value="DNA_mismatch_repair_MutS_core"/>
</dbReference>
<keyword evidence="6" id="KW-0238">DNA-binding</keyword>
<dbReference type="GO" id="GO:0004519">
    <property type="term" value="F:endonuclease activity"/>
    <property type="evidence" value="ECO:0007669"/>
    <property type="project" value="InterPro"/>
</dbReference>
<dbReference type="GO" id="GO:0006298">
    <property type="term" value="P:mismatch repair"/>
    <property type="evidence" value="ECO:0007669"/>
    <property type="project" value="InterPro"/>
</dbReference>
<dbReference type="SMART" id="SM00533">
    <property type="entry name" value="MUTSd"/>
    <property type="match status" value="1"/>
</dbReference>
<dbReference type="PANTHER" id="PTHR48466:SF2">
    <property type="entry name" value="OS10G0509000 PROTEIN"/>
    <property type="match status" value="1"/>
</dbReference>
<dbReference type="GO" id="GO:0005524">
    <property type="term" value="F:ATP binding"/>
    <property type="evidence" value="ECO:0007669"/>
    <property type="project" value="UniProtKB-KW"/>
</dbReference>
<evidence type="ECO:0000256" key="3">
    <source>
        <dbReference type="ARBA" id="ARBA00022801"/>
    </source>
</evidence>
<evidence type="ECO:0000256" key="1">
    <source>
        <dbReference type="ARBA" id="ARBA00022730"/>
    </source>
</evidence>
<evidence type="ECO:0000313" key="10">
    <source>
        <dbReference type="Proteomes" id="UP000581688"/>
    </source>
</evidence>
<dbReference type="RefSeq" id="WP_246200085.1">
    <property type="nucleotide sequence ID" value="NZ_CADDWK010000021.1"/>
</dbReference>
<dbReference type="EMBL" id="JACHGH010000004">
    <property type="protein sequence ID" value="MBB6453364.1"/>
    <property type="molecule type" value="Genomic_DNA"/>
</dbReference>
<dbReference type="AlphaFoldDB" id="A0A841Q4P3"/>
<keyword evidence="3" id="KW-0378">Hydrolase</keyword>
<dbReference type="InterPro" id="IPR036187">
    <property type="entry name" value="DNA_mismatch_repair_MutS_sf"/>
</dbReference>
<dbReference type="InterPro" id="IPR045076">
    <property type="entry name" value="MutS"/>
</dbReference>
<name>A0A841Q4P3_9BACI</name>
<proteinExistence type="predicted"/>
<keyword evidence="1" id="KW-0699">rRNA-binding</keyword>
<dbReference type="GO" id="GO:0045910">
    <property type="term" value="P:negative regulation of DNA recombination"/>
    <property type="evidence" value="ECO:0007669"/>
    <property type="project" value="InterPro"/>
</dbReference>
<evidence type="ECO:0000313" key="9">
    <source>
        <dbReference type="EMBL" id="MBB6453364.1"/>
    </source>
</evidence>
<keyword evidence="4" id="KW-0067">ATP-binding</keyword>
<feature type="domain" description="DNA mismatch repair proteins mutS family" evidence="8">
    <location>
        <begin position="324"/>
        <end position="509"/>
    </location>
</feature>
<evidence type="ECO:0000259" key="7">
    <source>
        <dbReference type="SMART" id="SM00533"/>
    </source>
</evidence>
<dbReference type="PIRSF" id="PIRSF005814">
    <property type="entry name" value="MutS_YshD"/>
    <property type="match status" value="1"/>
</dbReference>
<gene>
    <name evidence="9" type="ORF">HNQ94_001812</name>
</gene>
<evidence type="ECO:0000256" key="6">
    <source>
        <dbReference type="ARBA" id="ARBA00023125"/>
    </source>
</evidence>
<protein>
    <submittedName>
        <fullName evidence="9">MutS2 family protein</fullName>
    </submittedName>
</protein>
<dbReference type="Gene3D" id="3.40.50.300">
    <property type="entry name" value="P-loop containing nucleotide triphosphate hydrolases"/>
    <property type="match status" value="1"/>
</dbReference>
<dbReference type="SUPFAM" id="SSF48334">
    <property type="entry name" value="DNA repair protein MutS, domain III"/>
    <property type="match status" value="1"/>
</dbReference>
<evidence type="ECO:0000256" key="2">
    <source>
        <dbReference type="ARBA" id="ARBA00022741"/>
    </source>
</evidence>
<feature type="domain" description="DNA mismatch repair protein MutS core" evidence="7">
    <location>
        <begin position="10"/>
        <end position="312"/>
    </location>
</feature>
<dbReference type="NCBIfam" id="TIGR01069">
    <property type="entry name" value="mutS2"/>
    <property type="match status" value="1"/>
</dbReference>
<dbReference type="GO" id="GO:0019843">
    <property type="term" value="F:rRNA binding"/>
    <property type="evidence" value="ECO:0007669"/>
    <property type="project" value="UniProtKB-KW"/>
</dbReference>
<keyword evidence="10" id="KW-1185">Reference proteome</keyword>
<dbReference type="InterPro" id="IPR000432">
    <property type="entry name" value="DNA_mismatch_repair_MutS_C"/>
</dbReference>
<dbReference type="SUPFAM" id="SSF52540">
    <property type="entry name" value="P-loop containing nucleoside triphosphate hydrolases"/>
    <property type="match status" value="1"/>
</dbReference>
<keyword evidence="2" id="KW-0547">Nucleotide-binding</keyword>
<dbReference type="PANTHER" id="PTHR48466">
    <property type="entry name" value="OS10G0509000 PROTEIN-RELATED"/>
    <property type="match status" value="1"/>
</dbReference>
<dbReference type="GO" id="GO:0140664">
    <property type="term" value="F:ATP-dependent DNA damage sensor activity"/>
    <property type="evidence" value="ECO:0007669"/>
    <property type="project" value="InterPro"/>
</dbReference>
<dbReference type="Proteomes" id="UP000581688">
    <property type="component" value="Unassembled WGS sequence"/>
</dbReference>
<evidence type="ECO:0000259" key="8">
    <source>
        <dbReference type="SMART" id="SM00534"/>
    </source>
</evidence>
<dbReference type="InterPro" id="IPR005747">
    <property type="entry name" value="MutS2"/>
</dbReference>
<dbReference type="InterPro" id="IPR027417">
    <property type="entry name" value="P-loop_NTPase"/>
</dbReference>
<comment type="caution">
    <text evidence="9">The sequence shown here is derived from an EMBL/GenBank/DDBJ whole genome shotgun (WGS) entry which is preliminary data.</text>
</comment>
<dbReference type="SMART" id="SM00534">
    <property type="entry name" value="MUTSac"/>
    <property type="match status" value="1"/>
</dbReference>
<evidence type="ECO:0000256" key="4">
    <source>
        <dbReference type="ARBA" id="ARBA00022840"/>
    </source>
</evidence>
<dbReference type="GO" id="GO:0030983">
    <property type="term" value="F:mismatched DNA binding"/>
    <property type="evidence" value="ECO:0007669"/>
    <property type="project" value="InterPro"/>
</dbReference>
<dbReference type="GO" id="GO:0016887">
    <property type="term" value="F:ATP hydrolysis activity"/>
    <property type="evidence" value="ECO:0007669"/>
    <property type="project" value="InterPro"/>
</dbReference>
<organism evidence="9 10">
    <name type="scientific">Salirhabdus euzebyi</name>
    <dbReference type="NCBI Taxonomy" id="394506"/>
    <lineage>
        <taxon>Bacteria</taxon>
        <taxon>Bacillati</taxon>
        <taxon>Bacillota</taxon>
        <taxon>Bacilli</taxon>
        <taxon>Bacillales</taxon>
        <taxon>Bacillaceae</taxon>
        <taxon>Salirhabdus</taxon>
    </lineage>
</organism>